<dbReference type="EMBL" id="OW152834">
    <property type="protein sequence ID" value="CAH2055709.1"/>
    <property type="molecule type" value="Genomic_DNA"/>
</dbReference>
<evidence type="ECO:0000256" key="1">
    <source>
        <dbReference type="SAM" id="MobiDB-lite"/>
    </source>
</evidence>
<feature type="region of interest" description="Disordered" evidence="1">
    <location>
        <begin position="52"/>
        <end position="76"/>
    </location>
</feature>
<proteinExistence type="predicted"/>
<name>A0ABN8IEB2_9NEOP</name>
<sequence length="189" mass="21694">MAQRNEYTCLPPFHRAWPRAARPNTIRLMRRLHFSISIIRVGMHVMYPVPPVQHRSSQPISAQPDHQPAVSPAQQPIKKRRLLSPHSEYSAHAQLDNTLYKKGQPFYEVGVEAFLYWSWSLIRIAKILYDSNKMRVGWVFTAALRSAKKAPTNEKPVYTLFSVLLVDSITPQSSSWSAVFATNLVERQP</sequence>
<feature type="non-terminal residue" evidence="2">
    <location>
        <position position="1"/>
    </location>
</feature>
<keyword evidence="3" id="KW-1185">Reference proteome</keyword>
<reference evidence="2" key="1">
    <citation type="submission" date="2022-03" db="EMBL/GenBank/DDBJ databases">
        <authorList>
            <person name="Martin H S."/>
        </authorList>
    </citation>
    <scope>NUCLEOTIDE SEQUENCE</scope>
</reference>
<dbReference type="Proteomes" id="UP000837857">
    <property type="component" value="Chromosome 22"/>
</dbReference>
<evidence type="ECO:0000313" key="2">
    <source>
        <dbReference type="EMBL" id="CAH2055709.1"/>
    </source>
</evidence>
<organism evidence="2 3">
    <name type="scientific">Iphiclides podalirius</name>
    <name type="common">scarce swallowtail</name>
    <dbReference type="NCBI Taxonomy" id="110791"/>
    <lineage>
        <taxon>Eukaryota</taxon>
        <taxon>Metazoa</taxon>
        <taxon>Ecdysozoa</taxon>
        <taxon>Arthropoda</taxon>
        <taxon>Hexapoda</taxon>
        <taxon>Insecta</taxon>
        <taxon>Pterygota</taxon>
        <taxon>Neoptera</taxon>
        <taxon>Endopterygota</taxon>
        <taxon>Lepidoptera</taxon>
        <taxon>Glossata</taxon>
        <taxon>Ditrysia</taxon>
        <taxon>Papilionoidea</taxon>
        <taxon>Papilionidae</taxon>
        <taxon>Papilioninae</taxon>
        <taxon>Iphiclides</taxon>
    </lineage>
</organism>
<evidence type="ECO:0000313" key="3">
    <source>
        <dbReference type="Proteomes" id="UP000837857"/>
    </source>
</evidence>
<protein>
    <submittedName>
        <fullName evidence="2">Uncharacterized protein</fullName>
    </submittedName>
</protein>
<accession>A0ABN8IEB2</accession>
<gene>
    <name evidence="2" type="ORF">IPOD504_LOCUS9031</name>
</gene>